<name>A0A382ZWH8_9ZZZZ</name>
<feature type="region of interest" description="Disordered" evidence="5">
    <location>
        <begin position="32"/>
        <end position="101"/>
    </location>
</feature>
<evidence type="ECO:0000256" key="5">
    <source>
        <dbReference type="SAM" id="MobiDB-lite"/>
    </source>
</evidence>
<feature type="domain" description="O-antigen ligase-related" evidence="7">
    <location>
        <begin position="144"/>
        <end position="198"/>
    </location>
</feature>
<dbReference type="Pfam" id="PF04932">
    <property type="entry name" value="Wzy_C"/>
    <property type="match status" value="1"/>
</dbReference>
<evidence type="ECO:0000256" key="6">
    <source>
        <dbReference type="SAM" id="Phobius"/>
    </source>
</evidence>
<dbReference type="GO" id="GO:0016020">
    <property type="term" value="C:membrane"/>
    <property type="evidence" value="ECO:0007669"/>
    <property type="project" value="UniProtKB-SubCell"/>
</dbReference>
<feature type="transmembrane region" description="Helical" evidence="6">
    <location>
        <begin position="186"/>
        <end position="210"/>
    </location>
</feature>
<evidence type="ECO:0000259" key="7">
    <source>
        <dbReference type="Pfam" id="PF04932"/>
    </source>
</evidence>
<feature type="compositionally biased region" description="Polar residues" evidence="5">
    <location>
        <begin position="77"/>
        <end position="101"/>
    </location>
</feature>
<reference evidence="8" key="1">
    <citation type="submission" date="2018-05" db="EMBL/GenBank/DDBJ databases">
        <authorList>
            <person name="Lanie J.A."/>
            <person name="Ng W.-L."/>
            <person name="Kazmierczak K.M."/>
            <person name="Andrzejewski T.M."/>
            <person name="Davidsen T.M."/>
            <person name="Wayne K.J."/>
            <person name="Tettelin H."/>
            <person name="Glass J.I."/>
            <person name="Rusch D."/>
            <person name="Podicherti R."/>
            <person name="Tsui H.-C.T."/>
            <person name="Winkler M.E."/>
        </authorList>
    </citation>
    <scope>NUCLEOTIDE SEQUENCE</scope>
</reference>
<evidence type="ECO:0000256" key="1">
    <source>
        <dbReference type="ARBA" id="ARBA00004141"/>
    </source>
</evidence>
<sequence>HTIIENCIVRGRVTTNALVSIPVGASSNLLAPADNTSNSSQNHPIVPSPSQLTANTVDPANSSSKGPSHSDKAPSSLDPNPNNISLAPTVVPSNSASVGNNDAVTTEATQPVSGPPATVIQPTTSDISAEQPRGVSNDRALQFSSGRTSVWKEGWALFKRSPILGYGFHADRLLLNTHLHNSIAHAFFQTGLMGGIPFVSALVISWIFMFRMVRRVLLNSYIDKHIVVQVAGVLTFLTTRSLPESTGAFFGVDWL</sequence>
<evidence type="ECO:0000256" key="2">
    <source>
        <dbReference type="ARBA" id="ARBA00022692"/>
    </source>
</evidence>
<organism evidence="8">
    <name type="scientific">marine metagenome</name>
    <dbReference type="NCBI Taxonomy" id="408172"/>
    <lineage>
        <taxon>unclassified sequences</taxon>
        <taxon>metagenomes</taxon>
        <taxon>ecological metagenomes</taxon>
    </lineage>
</organism>
<evidence type="ECO:0000256" key="4">
    <source>
        <dbReference type="ARBA" id="ARBA00023136"/>
    </source>
</evidence>
<accession>A0A382ZWH8</accession>
<keyword evidence="2 6" id="KW-0812">Transmembrane</keyword>
<dbReference type="AlphaFoldDB" id="A0A382ZWH8"/>
<comment type="subcellular location">
    <subcellularLocation>
        <location evidence="1">Membrane</location>
        <topology evidence="1">Multi-pass membrane protein</topology>
    </subcellularLocation>
</comment>
<feature type="non-terminal residue" evidence="8">
    <location>
        <position position="255"/>
    </location>
</feature>
<protein>
    <recommendedName>
        <fullName evidence="7">O-antigen ligase-related domain-containing protein</fullName>
    </recommendedName>
</protein>
<evidence type="ECO:0000256" key="3">
    <source>
        <dbReference type="ARBA" id="ARBA00022989"/>
    </source>
</evidence>
<feature type="non-terminal residue" evidence="8">
    <location>
        <position position="1"/>
    </location>
</feature>
<dbReference type="InterPro" id="IPR007016">
    <property type="entry name" value="O-antigen_ligase-rel_domated"/>
</dbReference>
<feature type="compositionally biased region" description="Polar residues" evidence="5">
    <location>
        <begin position="32"/>
        <end position="67"/>
    </location>
</feature>
<keyword evidence="3 6" id="KW-1133">Transmembrane helix</keyword>
<evidence type="ECO:0000313" key="8">
    <source>
        <dbReference type="EMBL" id="SVD99639.1"/>
    </source>
</evidence>
<gene>
    <name evidence="8" type="ORF">METZ01_LOCUS452493</name>
</gene>
<keyword evidence="4 6" id="KW-0472">Membrane</keyword>
<proteinExistence type="predicted"/>
<dbReference type="EMBL" id="UINC01187099">
    <property type="protein sequence ID" value="SVD99639.1"/>
    <property type="molecule type" value="Genomic_DNA"/>
</dbReference>